<feature type="region of interest" description="Disordered" evidence="1">
    <location>
        <begin position="367"/>
        <end position="402"/>
    </location>
</feature>
<feature type="region of interest" description="Disordered" evidence="1">
    <location>
        <begin position="905"/>
        <end position="970"/>
    </location>
</feature>
<feature type="compositionally biased region" description="Low complexity" evidence="1">
    <location>
        <begin position="296"/>
        <end position="309"/>
    </location>
</feature>
<reference evidence="3" key="1">
    <citation type="submission" date="2017-02" db="UniProtKB">
        <authorList>
            <consortium name="WormBaseParasite"/>
        </authorList>
    </citation>
    <scope>IDENTIFICATION</scope>
</reference>
<feature type="compositionally biased region" description="Polar residues" evidence="1">
    <location>
        <begin position="926"/>
        <end position="938"/>
    </location>
</feature>
<name>A0A0M3HSX3_ASCLU</name>
<feature type="region of interest" description="Disordered" evidence="1">
    <location>
        <begin position="283"/>
        <end position="313"/>
    </location>
</feature>
<feature type="region of interest" description="Disordered" evidence="1">
    <location>
        <begin position="180"/>
        <end position="210"/>
    </location>
</feature>
<feature type="region of interest" description="Disordered" evidence="1">
    <location>
        <begin position="631"/>
        <end position="668"/>
    </location>
</feature>
<keyword evidence="2" id="KW-1185">Reference proteome</keyword>
<feature type="compositionally biased region" description="Low complexity" evidence="1">
    <location>
        <begin position="54"/>
        <end position="63"/>
    </location>
</feature>
<feature type="compositionally biased region" description="Polar residues" evidence="1">
    <location>
        <begin position="180"/>
        <end position="195"/>
    </location>
</feature>
<organism evidence="2 3">
    <name type="scientific">Ascaris lumbricoides</name>
    <name type="common">Giant roundworm</name>
    <dbReference type="NCBI Taxonomy" id="6252"/>
    <lineage>
        <taxon>Eukaryota</taxon>
        <taxon>Metazoa</taxon>
        <taxon>Ecdysozoa</taxon>
        <taxon>Nematoda</taxon>
        <taxon>Chromadorea</taxon>
        <taxon>Rhabditida</taxon>
        <taxon>Spirurina</taxon>
        <taxon>Ascaridomorpha</taxon>
        <taxon>Ascaridoidea</taxon>
        <taxon>Ascarididae</taxon>
        <taxon>Ascaris</taxon>
    </lineage>
</organism>
<feature type="compositionally biased region" description="Basic and acidic residues" evidence="1">
    <location>
        <begin position="943"/>
        <end position="953"/>
    </location>
</feature>
<feature type="compositionally biased region" description="Polar residues" evidence="1">
    <location>
        <begin position="633"/>
        <end position="650"/>
    </location>
</feature>
<feature type="compositionally biased region" description="Basic and acidic residues" evidence="1">
    <location>
        <begin position="383"/>
        <end position="393"/>
    </location>
</feature>
<dbReference type="AlphaFoldDB" id="A0A0M3HSX3"/>
<evidence type="ECO:0000313" key="3">
    <source>
        <dbReference type="WBParaSite" id="ALUE_0000565501-mRNA-1"/>
    </source>
</evidence>
<dbReference type="Proteomes" id="UP000036681">
    <property type="component" value="Unplaced"/>
</dbReference>
<sequence>MRSTSYKFTSHSSPYASSSYTSQSSSSGLPSYSSRSSTVGIHSATDYGTKRFPSSTSATSSSTDQNVASFDYVQLGSKSSNAADRNSIANRSLSLTASAREHRGTEITVDKSAQRLSKKDKDNGSLVTASQLLGGRSLKTIAESNKNARQNSIFGVGDDQNKIQRSDRNVVSAYSRSSMDFDSSTTRSIKPSSDNYGRAPLRRQSAVSTESYDAMPNAAAIAHRDVPVQRANSAPHASIVEQQIFLKRLLQAHSLVDDMLRSRGMNPDDERNYLRFLQQVPEGREEEQRCSQVIHSPSASGSDSGLSLDNESDQSIDVEYTPAGMPSEVNIDVEEAFVSDPQEQLAESILPCKKLFYGSNSLTAKLPKKSRTKHSKVNLAKSKLNDEQSSKSDEADEATITDKRLQKKTIPQRTMEALFQQRKKARCSAEISIQHVSFYQVAQSVAEQMPVVEKMVRIHFRLTQRHHAASRTTVRLSQVNRTLRVALDVKSPENRARKCRVKTIDISQLEGLNSPAPLRKTVPAHVRKRSTSSRVRIPENFLKTLNPTSEATRTRQSHDTDDALRHARDSLKRVAFNHTISTVAVDNCELMKAPKSMNDAVRVSDEQLAETASSRTKTEIVSIQPKELDVKQSKQAAADTSINTKSSYMHNSKEGEKKPSNPPNTTTACKVPEKVGVCSANRMQGNAAINTKTKKALEESDNENRNMYKNEKHTVRHALTCINKNEVRKALQKAKTSEATDVTLVNEFRRNKLIPAPQAIIRAEMPQIVAAPTRVLNVKPVRDFVEPLPPPKFLRRRTPERFLLETTLRNQSVPNKCESNEVVLRPVKRILKANSTSNSTILVVPQLQLQQVQPQSSSTTKNPFGVHLKRVDRHAIENRSRGAITQSTAKKPWIPKWRRVERCEEEDVEEEEQAEVHGETRICNGRGSSFEQASSVSTTKRKREGERNDERGRKSSACELNDAFDSAVCH</sequence>
<feature type="region of interest" description="Disordered" evidence="1">
    <location>
        <begin position="1"/>
        <end position="64"/>
    </location>
</feature>
<protein>
    <submittedName>
        <fullName evidence="3">ANK_REP_REGION domain-containing protein</fullName>
    </submittedName>
</protein>
<feature type="compositionally biased region" description="Low complexity" evidence="1">
    <location>
        <begin position="10"/>
        <end position="37"/>
    </location>
</feature>
<accession>A0A0M3HSX3</accession>
<evidence type="ECO:0000313" key="2">
    <source>
        <dbReference type="Proteomes" id="UP000036681"/>
    </source>
</evidence>
<feature type="compositionally biased region" description="Basic residues" evidence="1">
    <location>
        <begin position="367"/>
        <end position="376"/>
    </location>
</feature>
<proteinExistence type="predicted"/>
<evidence type="ECO:0000256" key="1">
    <source>
        <dbReference type="SAM" id="MobiDB-lite"/>
    </source>
</evidence>
<dbReference type="WBParaSite" id="ALUE_0000565501-mRNA-1">
    <property type="protein sequence ID" value="ALUE_0000565501-mRNA-1"/>
    <property type="gene ID" value="ALUE_0000565501"/>
</dbReference>